<dbReference type="RefSeq" id="WP_193996240.1">
    <property type="nucleotide sequence ID" value="NZ_JADEXP010000419.1"/>
</dbReference>
<proteinExistence type="predicted"/>
<keyword evidence="2" id="KW-1185">Reference proteome</keyword>
<gene>
    <name evidence="1" type="ORF">IQ260_27375</name>
</gene>
<comment type="caution">
    <text evidence="1">The sequence shown here is derived from an EMBL/GenBank/DDBJ whole genome shotgun (WGS) entry which is preliminary data.</text>
</comment>
<accession>A0A928ZZI3</accession>
<dbReference type="Proteomes" id="UP000615026">
    <property type="component" value="Unassembled WGS sequence"/>
</dbReference>
<sequence>MTARRFLTLAGIDVALAGIDVAPAGIDVAPAGIDVALAGIDVAPAGIGVALRASHLIGLFFEIAELADHRVNNAILRYFGHGYELFSTVFSLYLPVYQKSYSYPSNELAF</sequence>
<dbReference type="EMBL" id="JADEXP010000419">
    <property type="protein sequence ID" value="MBE9070369.1"/>
    <property type="molecule type" value="Genomic_DNA"/>
</dbReference>
<name>A0A928ZZI3_LEPEC</name>
<reference evidence="1" key="1">
    <citation type="submission" date="2020-10" db="EMBL/GenBank/DDBJ databases">
        <authorList>
            <person name="Castelo-Branco R."/>
            <person name="Eusebio N."/>
            <person name="Adriana R."/>
            <person name="Vieira A."/>
            <person name="Brugerolle De Fraissinette N."/>
            <person name="Rezende De Castro R."/>
            <person name="Schneider M.P."/>
            <person name="Vasconcelos V."/>
            <person name="Leao P.N."/>
        </authorList>
    </citation>
    <scope>NUCLEOTIDE SEQUENCE</scope>
    <source>
        <strain evidence="1">LEGE 11479</strain>
    </source>
</reference>
<dbReference type="AlphaFoldDB" id="A0A928ZZI3"/>
<evidence type="ECO:0000313" key="2">
    <source>
        <dbReference type="Proteomes" id="UP000615026"/>
    </source>
</evidence>
<evidence type="ECO:0000313" key="1">
    <source>
        <dbReference type="EMBL" id="MBE9070369.1"/>
    </source>
</evidence>
<organism evidence="1 2">
    <name type="scientific">Leptolyngbya cf. ectocarpi LEGE 11479</name>
    <dbReference type="NCBI Taxonomy" id="1828722"/>
    <lineage>
        <taxon>Bacteria</taxon>
        <taxon>Bacillati</taxon>
        <taxon>Cyanobacteriota</taxon>
        <taxon>Cyanophyceae</taxon>
        <taxon>Leptolyngbyales</taxon>
        <taxon>Leptolyngbyaceae</taxon>
        <taxon>Leptolyngbya group</taxon>
        <taxon>Leptolyngbya</taxon>
    </lineage>
</organism>
<protein>
    <submittedName>
        <fullName evidence="1">Uncharacterized protein</fullName>
    </submittedName>
</protein>